<dbReference type="PRINTS" id="PR00081">
    <property type="entry name" value="GDHRDH"/>
</dbReference>
<evidence type="ECO:0000313" key="5">
    <source>
        <dbReference type="Proteomes" id="UP000248925"/>
    </source>
</evidence>
<dbReference type="EMBL" id="PCDP01000028">
    <property type="protein sequence ID" value="PZM15143.1"/>
    <property type="molecule type" value="Genomic_DNA"/>
</dbReference>
<keyword evidence="2" id="KW-0560">Oxidoreductase</keyword>
<dbReference type="Proteomes" id="UP000248925">
    <property type="component" value="Unassembled WGS sequence"/>
</dbReference>
<dbReference type="InterPro" id="IPR036291">
    <property type="entry name" value="NAD(P)-bd_dom_sf"/>
</dbReference>
<evidence type="ECO:0000256" key="1">
    <source>
        <dbReference type="ARBA" id="ARBA00006484"/>
    </source>
</evidence>
<reference evidence="4 5" key="1">
    <citation type="journal article" date="2018" name="Sci. Rep.">
        <title>Rhizobium tumorigenes sp. nov., a novel plant tumorigenic bacterium isolated from cane gall tumors on thornless blackberry.</title>
        <authorList>
            <person name="Kuzmanovi N."/>
            <person name="Smalla K."/>
            <person name="Gronow S."/>
            <person name="PuBawska J."/>
        </authorList>
    </citation>
    <scope>NUCLEOTIDE SEQUENCE [LARGE SCALE GENOMIC DNA]</scope>
    <source>
        <strain evidence="4 5">CCBAU 85046</strain>
    </source>
</reference>
<dbReference type="PRINTS" id="PR00080">
    <property type="entry name" value="SDRFAMILY"/>
</dbReference>
<dbReference type="OrthoDB" id="9793825at2"/>
<accession>A0A2W4EXC4</accession>
<dbReference type="PANTHER" id="PTHR43976:SF16">
    <property type="entry name" value="SHORT-CHAIN DEHYDROGENASE_REDUCTASE FAMILY PROTEIN"/>
    <property type="match status" value="1"/>
</dbReference>
<evidence type="ECO:0000256" key="3">
    <source>
        <dbReference type="RuleBase" id="RU000363"/>
    </source>
</evidence>
<dbReference type="GO" id="GO:0016491">
    <property type="term" value="F:oxidoreductase activity"/>
    <property type="evidence" value="ECO:0007669"/>
    <property type="project" value="UniProtKB-KW"/>
</dbReference>
<dbReference type="SUPFAM" id="SSF51735">
    <property type="entry name" value="NAD(P)-binding Rossmann-fold domains"/>
    <property type="match status" value="1"/>
</dbReference>
<dbReference type="Pfam" id="PF00106">
    <property type="entry name" value="adh_short"/>
    <property type="match status" value="1"/>
</dbReference>
<dbReference type="InterPro" id="IPR002347">
    <property type="entry name" value="SDR_fam"/>
</dbReference>
<dbReference type="Gene3D" id="3.40.50.720">
    <property type="entry name" value="NAD(P)-binding Rossmann-like Domain"/>
    <property type="match status" value="1"/>
</dbReference>
<comment type="caution">
    <text evidence="4">The sequence shown here is derived from an EMBL/GenBank/DDBJ whole genome shotgun (WGS) entry which is preliminary data.</text>
</comment>
<dbReference type="AlphaFoldDB" id="A0A2W4EXC4"/>
<sequence length="278" mass="30161">MEWHKVNRAAGEKVALITGASGGIGLASGVALIRAGYRVFGTGRNASPDEARQGIHMLRCDVTDDESVKQVVRQVIALTGRIDVLVNNAGRSLIGAAEESSIAQAQSLFDINVYGILRTTKEVLPIMREQGEGRIINISSVAGFLPGPYTALYNATKHAVEGYSESLDHELRTFGIRVSLVEPVFTRTGLGDHGEQPDQILSVYDKGRAAANTTWRNGIANGDPVEAVAEKVVKAATDKEPSIRYTPGKVAGRLRLMRRFIPEKTFDKSFRKQMGVID</sequence>
<dbReference type="CDD" id="cd05374">
    <property type="entry name" value="17beta-HSD-like_SDR_c"/>
    <property type="match status" value="1"/>
</dbReference>
<evidence type="ECO:0000313" key="4">
    <source>
        <dbReference type="EMBL" id="PZM15143.1"/>
    </source>
</evidence>
<gene>
    <name evidence="4" type="ORF">CPY51_08870</name>
</gene>
<protein>
    <submittedName>
        <fullName evidence="4">Short-chain dehydrogenase/reductase</fullName>
    </submittedName>
</protein>
<organism evidence="4 5">
    <name type="scientific">Rhizobium tubonense</name>
    <dbReference type="NCBI Taxonomy" id="484088"/>
    <lineage>
        <taxon>Bacteria</taxon>
        <taxon>Pseudomonadati</taxon>
        <taxon>Pseudomonadota</taxon>
        <taxon>Alphaproteobacteria</taxon>
        <taxon>Hyphomicrobiales</taxon>
        <taxon>Rhizobiaceae</taxon>
        <taxon>Rhizobium/Agrobacterium group</taxon>
        <taxon>Rhizobium</taxon>
    </lineage>
</organism>
<keyword evidence="5" id="KW-1185">Reference proteome</keyword>
<dbReference type="RefSeq" id="WP_111159908.1">
    <property type="nucleotide sequence ID" value="NZ_PCDP01000028.1"/>
</dbReference>
<proteinExistence type="inferred from homology"/>
<dbReference type="PANTHER" id="PTHR43976">
    <property type="entry name" value="SHORT CHAIN DEHYDROGENASE"/>
    <property type="match status" value="1"/>
</dbReference>
<comment type="similarity">
    <text evidence="1 3">Belongs to the short-chain dehydrogenases/reductases (SDR) family.</text>
</comment>
<name>A0A2W4EXC4_9HYPH</name>
<dbReference type="NCBIfam" id="NF004823">
    <property type="entry name" value="PRK06179.1"/>
    <property type="match status" value="1"/>
</dbReference>
<evidence type="ECO:0000256" key="2">
    <source>
        <dbReference type="ARBA" id="ARBA00023002"/>
    </source>
</evidence>
<dbReference type="InterPro" id="IPR051911">
    <property type="entry name" value="SDR_oxidoreductase"/>
</dbReference>